<evidence type="ECO:0000256" key="1">
    <source>
        <dbReference type="SAM" id="Coils"/>
    </source>
</evidence>
<name>A0A6M3M992_9ZZZZ</name>
<dbReference type="AlphaFoldDB" id="A0A6M3M992"/>
<keyword evidence="1" id="KW-0175">Coiled coil</keyword>
<evidence type="ECO:0000256" key="2">
    <source>
        <dbReference type="SAM" id="MobiDB-lite"/>
    </source>
</evidence>
<gene>
    <name evidence="3" type="ORF">MM171A00920_0019</name>
    <name evidence="4" type="ORF">MM171B00326_0026</name>
</gene>
<feature type="coiled-coil region" evidence="1">
    <location>
        <begin position="248"/>
        <end position="287"/>
    </location>
</feature>
<feature type="region of interest" description="Disordered" evidence="2">
    <location>
        <begin position="350"/>
        <end position="395"/>
    </location>
</feature>
<feature type="compositionally biased region" description="Basic and acidic residues" evidence="2">
    <location>
        <begin position="353"/>
        <end position="363"/>
    </location>
</feature>
<dbReference type="EMBL" id="MT143881">
    <property type="protein sequence ID" value="QJB04391.1"/>
    <property type="molecule type" value="Genomic_DNA"/>
</dbReference>
<dbReference type="EMBL" id="MT143663">
    <property type="protein sequence ID" value="QJA99701.1"/>
    <property type="molecule type" value="Genomic_DNA"/>
</dbReference>
<protein>
    <submittedName>
        <fullName evidence="4">Uncharacterized protein</fullName>
    </submittedName>
</protein>
<sequence>MRFRVTLQCMAESEILSMISPEKMKDIKGRDKSPLIKAFVVGHEGEARGNLVGVGNIVKRWFTDMVQKLNDKIKIGLQLFHGHAATNDTAGRTAVAEVVGKSLKNIKDRLSSVIACWIYPEYRHLPFDVASIEADVDLKGDTDKLYVADVNEITGIALSNSQVETPGFPGATLLGQLQAFAEKRKLSITLFEKGEKNMTLAELKEAIKEAKFKPTDLFESEAILADPFISEQVKEKISNARGYDIRKFEKLSEERAEFEGKLKEAEKKMEEQEKQMKAAQLDIAKNQIGSIFEKQKETRKLDEKQVKFINLRLPKFLPQKPEELEKEFDAYLDSEIDEYGKIAKELGIAVGQAEDKNKDKKGTGSEAGVNKGGDAEDKYIDPAQNPMIRTTPDAG</sequence>
<evidence type="ECO:0000313" key="3">
    <source>
        <dbReference type="EMBL" id="QJA99701.1"/>
    </source>
</evidence>
<reference evidence="4" key="1">
    <citation type="submission" date="2020-03" db="EMBL/GenBank/DDBJ databases">
        <title>The deep terrestrial virosphere.</title>
        <authorList>
            <person name="Holmfeldt K."/>
            <person name="Nilsson E."/>
            <person name="Simone D."/>
            <person name="Lopez-Fernandez M."/>
            <person name="Wu X."/>
            <person name="de Brujin I."/>
            <person name="Lundin D."/>
            <person name="Andersson A."/>
            <person name="Bertilsson S."/>
            <person name="Dopson M."/>
        </authorList>
    </citation>
    <scope>NUCLEOTIDE SEQUENCE</scope>
    <source>
        <strain evidence="3">MM171A00920</strain>
        <strain evidence="4">MM171B00326</strain>
    </source>
</reference>
<organism evidence="4">
    <name type="scientific">viral metagenome</name>
    <dbReference type="NCBI Taxonomy" id="1070528"/>
    <lineage>
        <taxon>unclassified sequences</taxon>
        <taxon>metagenomes</taxon>
        <taxon>organismal metagenomes</taxon>
    </lineage>
</organism>
<accession>A0A6M3M992</accession>
<proteinExistence type="predicted"/>
<evidence type="ECO:0000313" key="4">
    <source>
        <dbReference type="EMBL" id="QJB04391.1"/>
    </source>
</evidence>